<proteinExistence type="inferred from homology"/>
<sequence>RYGSVFTLYMGPKKVVVLTGYQTVKEAFVSYADEFGERDTFKMAEEAGLHHGRKGLLFKMSKPAHIQMLIYWAQSLFKFEPGSVNQAQCGRPSAMNDLREQSRDTKRTKKH</sequence>
<evidence type="ECO:0000256" key="1">
    <source>
        <dbReference type="ARBA" id="ARBA00010617"/>
    </source>
</evidence>
<comment type="caution">
    <text evidence="5">The sequence shown here is derived from an EMBL/GenBank/DDBJ whole genome shotgun (WGS) entry which is preliminary data.</text>
</comment>
<name>A0ABU7BRC7_9TELE</name>
<evidence type="ECO:0000313" key="6">
    <source>
        <dbReference type="Proteomes" id="UP001345963"/>
    </source>
</evidence>
<dbReference type="InterPro" id="IPR036396">
    <property type="entry name" value="Cyt_P450_sf"/>
</dbReference>
<dbReference type="Pfam" id="PF00067">
    <property type="entry name" value="p450"/>
    <property type="match status" value="1"/>
</dbReference>
<dbReference type="InterPro" id="IPR050182">
    <property type="entry name" value="Cytochrome_P450_fam2"/>
</dbReference>
<keyword evidence="2" id="KW-0479">Metal-binding</keyword>
<dbReference type="Proteomes" id="UP001345963">
    <property type="component" value="Unassembled WGS sequence"/>
</dbReference>
<organism evidence="5 6">
    <name type="scientific">Ataeniobius toweri</name>
    <dbReference type="NCBI Taxonomy" id="208326"/>
    <lineage>
        <taxon>Eukaryota</taxon>
        <taxon>Metazoa</taxon>
        <taxon>Chordata</taxon>
        <taxon>Craniata</taxon>
        <taxon>Vertebrata</taxon>
        <taxon>Euteleostomi</taxon>
        <taxon>Actinopterygii</taxon>
        <taxon>Neopterygii</taxon>
        <taxon>Teleostei</taxon>
        <taxon>Neoteleostei</taxon>
        <taxon>Acanthomorphata</taxon>
        <taxon>Ovalentaria</taxon>
        <taxon>Atherinomorphae</taxon>
        <taxon>Cyprinodontiformes</taxon>
        <taxon>Goodeidae</taxon>
        <taxon>Ataeniobius</taxon>
    </lineage>
</organism>
<dbReference type="SUPFAM" id="SSF48264">
    <property type="entry name" value="Cytochrome P450"/>
    <property type="match status" value="1"/>
</dbReference>
<reference evidence="5 6" key="1">
    <citation type="submission" date="2021-07" db="EMBL/GenBank/DDBJ databases">
        <authorList>
            <person name="Palmer J.M."/>
        </authorList>
    </citation>
    <scope>NUCLEOTIDE SEQUENCE [LARGE SCALE GENOMIC DNA]</scope>
    <source>
        <strain evidence="5 6">AT_MEX2019</strain>
        <tissue evidence="5">Muscle</tissue>
    </source>
</reference>
<dbReference type="InterPro" id="IPR001128">
    <property type="entry name" value="Cyt_P450"/>
</dbReference>
<gene>
    <name evidence="5" type="ORF">ATANTOWER_007016</name>
</gene>
<comment type="similarity">
    <text evidence="1">Belongs to the cytochrome P450 family.</text>
</comment>
<protein>
    <submittedName>
        <fullName evidence="5">Uncharacterized protein</fullName>
    </submittedName>
</protein>
<evidence type="ECO:0000256" key="4">
    <source>
        <dbReference type="SAM" id="MobiDB-lite"/>
    </source>
</evidence>
<feature type="region of interest" description="Disordered" evidence="4">
    <location>
        <begin position="85"/>
        <end position="111"/>
    </location>
</feature>
<dbReference type="PANTHER" id="PTHR24300">
    <property type="entry name" value="CYTOCHROME P450 508A4-RELATED"/>
    <property type="match status" value="1"/>
</dbReference>
<keyword evidence="6" id="KW-1185">Reference proteome</keyword>
<dbReference type="EMBL" id="JAHUTI010060814">
    <property type="protein sequence ID" value="MED6252100.1"/>
    <property type="molecule type" value="Genomic_DNA"/>
</dbReference>
<evidence type="ECO:0000256" key="2">
    <source>
        <dbReference type="ARBA" id="ARBA00022723"/>
    </source>
</evidence>
<evidence type="ECO:0000256" key="3">
    <source>
        <dbReference type="ARBA" id="ARBA00023004"/>
    </source>
</evidence>
<dbReference type="Gene3D" id="1.10.630.10">
    <property type="entry name" value="Cytochrome P450"/>
    <property type="match status" value="1"/>
</dbReference>
<accession>A0ABU7BRC7</accession>
<feature type="non-terminal residue" evidence="5">
    <location>
        <position position="1"/>
    </location>
</feature>
<keyword evidence="3" id="KW-0408">Iron</keyword>
<dbReference type="PANTHER" id="PTHR24300:SF319">
    <property type="entry name" value="CYTOCHROME P450, FAMILY 2, SUBFAMILY AC, POLYPEPTIDE 1"/>
    <property type="match status" value="1"/>
</dbReference>
<evidence type="ECO:0000313" key="5">
    <source>
        <dbReference type="EMBL" id="MED6252100.1"/>
    </source>
</evidence>